<reference evidence="2" key="2">
    <citation type="journal article" date="2014" name="ISME J.">
        <title>Microbial stratification in low pH oxic and suboxic macroscopic growths along an acid mine drainage.</title>
        <authorList>
            <person name="Mendez-Garcia C."/>
            <person name="Mesa V."/>
            <person name="Sprenger R.R."/>
            <person name="Richter M."/>
            <person name="Diez M.S."/>
            <person name="Solano J."/>
            <person name="Bargiela R."/>
            <person name="Golyshina O.V."/>
            <person name="Manteca A."/>
            <person name="Ramos J.L."/>
            <person name="Gallego J.R."/>
            <person name="Llorente I."/>
            <person name="Martins Dos Santos V.A."/>
            <person name="Jensen O.N."/>
            <person name="Pelaez A.I."/>
            <person name="Sanchez J."/>
            <person name="Ferrer M."/>
        </authorList>
    </citation>
    <scope>NUCLEOTIDE SEQUENCE</scope>
</reference>
<dbReference type="EMBL" id="AUZY01004121">
    <property type="protein sequence ID" value="EQD65027.1"/>
    <property type="molecule type" value="Genomic_DNA"/>
</dbReference>
<sequence length="294" mass="31366">MGPGAALATPSEAVRGPARAPTGVPDLDYLTGGVPAGSVILLLGEPGAGHPEFALTSAVHLMQHREDPSQHRIYLGTAPGPFVYPDGILYVSLTRSREQVLDEARAAFDSSYPDALTRHLTFRDLSSAYFADTVVPSAWAAVPSPLLGGNPRGGSADSGPLAALANALEPGGQSNLVIVDSLTDLLVRRGVEPGDLLTLVKGLRRRAKEWGGIVYLLLSQGVAAPATEEAIIDSVDAVFAFRWTTAPNRTHRQRVLLIEKSMPVLAHLAEEYQGRFVVRVHHLTGLVTTQHERI</sequence>
<dbReference type="SUPFAM" id="SSF52540">
    <property type="entry name" value="P-loop containing nucleoside triphosphate hydrolases"/>
    <property type="match status" value="1"/>
</dbReference>
<accession>T1B4Z4</accession>
<proteinExistence type="predicted"/>
<organism evidence="2">
    <name type="scientific">mine drainage metagenome</name>
    <dbReference type="NCBI Taxonomy" id="410659"/>
    <lineage>
        <taxon>unclassified sequences</taxon>
        <taxon>metagenomes</taxon>
        <taxon>ecological metagenomes</taxon>
    </lineage>
</organism>
<dbReference type="Gene3D" id="3.40.50.300">
    <property type="entry name" value="P-loop containing nucleotide triphosphate hydrolases"/>
    <property type="match status" value="1"/>
</dbReference>
<evidence type="ECO:0000256" key="1">
    <source>
        <dbReference type="SAM" id="MobiDB-lite"/>
    </source>
</evidence>
<reference evidence="2" key="1">
    <citation type="submission" date="2013-08" db="EMBL/GenBank/DDBJ databases">
        <authorList>
            <person name="Mendez C."/>
            <person name="Richter M."/>
            <person name="Ferrer M."/>
            <person name="Sanchez J."/>
        </authorList>
    </citation>
    <scope>NUCLEOTIDE SEQUENCE</scope>
</reference>
<name>T1B4Z4_9ZZZZ</name>
<dbReference type="AlphaFoldDB" id="T1B4Z4"/>
<protein>
    <submittedName>
        <fullName evidence="2">HTR-like protein</fullName>
    </submittedName>
</protein>
<dbReference type="InterPro" id="IPR027417">
    <property type="entry name" value="P-loop_NTPase"/>
</dbReference>
<gene>
    <name evidence="2" type="ORF">B1B_06510</name>
</gene>
<feature type="region of interest" description="Disordered" evidence="1">
    <location>
        <begin position="1"/>
        <end position="22"/>
    </location>
</feature>
<evidence type="ECO:0000313" key="2">
    <source>
        <dbReference type="EMBL" id="EQD65027.1"/>
    </source>
</evidence>
<comment type="caution">
    <text evidence="2">The sequence shown here is derived from an EMBL/GenBank/DDBJ whole genome shotgun (WGS) entry which is preliminary data.</text>
</comment>